<proteinExistence type="predicted"/>
<gene>
    <name evidence="1" type="ORF">S01H4_12119</name>
</gene>
<feature type="non-terminal residue" evidence="1">
    <location>
        <position position="50"/>
    </location>
</feature>
<dbReference type="EMBL" id="BART01005078">
    <property type="protein sequence ID" value="GAG60614.1"/>
    <property type="molecule type" value="Genomic_DNA"/>
</dbReference>
<evidence type="ECO:0000313" key="1">
    <source>
        <dbReference type="EMBL" id="GAG60614.1"/>
    </source>
</evidence>
<protein>
    <submittedName>
        <fullName evidence="1">Uncharacterized protein</fullName>
    </submittedName>
</protein>
<organism evidence="1">
    <name type="scientific">marine sediment metagenome</name>
    <dbReference type="NCBI Taxonomy" id="412755"/>
    <lineage>
        <taxon>unclassified sequences</taxon>
        <taxon>metagenomes</taxon>
        <taxon>ecological metagenomes</taxon>
    </lineage>
</organism>
<comment type="caution">
    <text evidence="1">The sequence shown here is derived from an EMBL/GenBank/DDBJ whole genome shotgun (WGS) entry which is preliminary data.</text>
</comment>
<reference evidence="1" key="1">
    <citation type="journal article" date="2014" name="Front. Microbiol.">
        <title>High frequency of phylogenetically diverse reductive dehalogenase-homologous genes in deep subseafloor sedimentary metagenomes.</title>
        <authorList>
            <person name="Kawai M."/>
            <person name="Futagami T."/>
            <person name="Toyoda A."/>
            <person name="Takaki Y."/>
            <person name="Nishi S."/>
            <person name="Hori S."/>
            <person name="Arai W."/>
            <person name="Tsubouchi T."/>
            <person name="Morono Y."/>
            <person name="Uchiyama I."/>
            <person name="Ito T."/>
            <person name="Fujiyama A."/>
            <person name="Inagaki F."/>
            <person name="Takami H."/>
        </authorList>
    </citation>
    <scope>NUCLEOTIDE SEQUENCE</scope>
    <source>
        <strain evidence="1">Expedition CK06-06</strain>
    </source>
</reference>
<sequence length="50" mass="5716">MDMRTKHIALTRLLPKTGQVTEHDEGDDGTFQAGWWRGKTVANNKTRFIS</sequence>
<dbReference type="AlphaFoldDB" id="X0YV73"/>
<accession>X0YV73</accession>
<name>X0YV73_9ZZZZ</name>